<keyword evidence="3" id="KW-1185">Reference proteome</keyword>
<organism evidence="2 3">
    <name type="scientific">Euplotes crassus</name>
    <dbReference type="NCBI Taxonomy" id="5936"/>
    <lineage>
        <taxon>Eukaryota</taxon>
        <taxon>Sar</taxon>
        <taxon>Alveolata</taxon>
        <taxon>Ciliophora</taxon>
        <taxon>Intramacronucleata</taxon>
        <taxon>Spirotrichea</taxon>
        <taxon>Hypotrichia</taxon>
        <taxon>Euplotida</taxon>
        <taxon>Euplotidae</taxon>
        <taxon>Moneuplotes</taxon>
    </lineage>
</organism>
<reference evidence="2" key="1">
    <citation type="submission" date="2023-07" db="EMBL/GenBank/DDBJ databases">
        <authorList>
            <consortium name="AG Swart"/>
            <person name="Singh M."/>
            <person name="Singh A."/>
            <person name="Seah K."/>
            <person name="Emmerich C."/>
        </authorList>
    </citation>
    <scope>NUCLEOTIDE SEQUENCE</scope>
    <source>
        <strain evidence="2">DP1</strain>
    </source>
</reference>
<accession>A0AAD1XAI2</accession>
<comment type="caution">
    <text evidence="2">The sequence shown here is derived from an EMBL/GenBank/DDBJ whole genome shotgun (WGS) entry which is preliminary data.</text>
</comment>
<proteinExistence type="predicted"/>
<name>A0AAD1XAI2_EUPCR</name>
<evidence type="ECO:0000313" key="2">
    <source>
        <dbReference type="EMBL" id="CAI2363766.1"/>
    </source>
</evidence>
<dbReference type="Proteomes" id="UP001295684">
    <property type="component" value="Unassembled WGS sequence"/>
</dbReference>
<dbReference type="EMBL" id="CAMPGE010004915">
    <property type="protein sequence ID" value="CAI2363766.1"/>
    <property type="molecule type" value="Genomic_DNA"/>
</dbReference>
<evidence type="ECO:0000256" key="1">
    <source>
        <dbReference type="SAM" id="MobiDB-lite"/>
    </source>
</evidence>
<gene>
    <name evidence="2" type="ORF">ECRASSUSDP1_LOCUS5104</name>
</gene>
<feature type="compositionally biased region" description="Basic and acidic residues" evidence="1">
    <location>
        <begin position="140"/>
        <end position="154"/>
    </location>
</feature>
<protein>
    <submittedName>
        <fullName evidence="2">Uncharacterized protein</fullName>
    </submittedName>
</protein>
<evidence type="ECO:0000313" key="3">
    <source>
        <dbReference type="Proteomes" id="UP001295684"/>
    </source>
</evidence>
<sequence>MIDTSKDLTFSNSPAPDKKILLVQNSLVSSEPVCVVRIKDGDTISVIFDQIFNRTVDIDDLYIITEDCTIVTDPDTLDNRQKVILISAEKLAELRKKNHKVEVWPKKEERRGRPRKYPPADPLEAEKWFQSRGIKPPPEVQKKIDSLKNKKGLEDSDDSEEGNGLFDNFDAHTMAKARPEESKVGSNHLEEDLDSLFNMGNILNSETAEMMGKKVGLSTLDANHDISVKQEKLGETEDAKKIFEGIKIEGESESLNDPLAKEIWAPNVPISTSNIRDKFREENHKIFSKINARLKATPMAYEDFVLQTKGPKFKLPICNKEYRGLSEDYELIPDYMGSFASALCCAFDIQDFDKISIIKRDFQKILNSAFESWVKLKALAIPTQTKERFCRNWHNEKEFLKDICRKHEITKETLLQNIQTYMINQQVDISISRVKSEEYRTISVKMRYILDGLASRIDRNNFRTKYEHFTISLVKQHQKVCAIFNKPSGKLFRFYKLCKTSKCPLRHTMLNATQESIKQHHDGLILDGVEHNSVQIARFNLPRIGNKDRDLRSCLDPNLVINLDANASEVDASEVDASEEDK</sequence>
<feature type="region of interest" description="Disordered" evidence="1">
    <location>
        <begin position="105"/>
        <end position="167"/>
    </location>
</feature>
<dbReference type="AlphaFoldDB" id="A0AAD1XAI2"/>